<organism evidence="1 2">
    <name type="scientific">Rhododendron griersonianum</name>
    <dbReference type="NCBI Taxonomy" id="479676"/>
    <lineage>
        <taxon>Eukaryota</taxon>
        <taxon>Viridiplantae</taxon>
        <taxon>Streptophyta</taxon>
        <taxon>Embryophyta</taxon>
        <taxon>Tracheophyta</taxon>
        <taxon>Spermatophyta</taxon>
        <taxon>Magnoliopsida</taxon>
        <taxon>eudicotyledons</taxon>
        <taxon>Gunneridae</taxon>
        <taxon>Pentapetalae</taxon>
        <taxon>asterids</taxon>
        <taxon>Ericales</taxon>
        <taxon>Ericaceae</taxon>
        <taxon>Ericoideae</taxon>
        <taxon>Rhodoreae</taxon>
        <taxon>Rhododendron</taxon>
    </lineage>
</organism>
<reference evidence="1" key="1">
    <citation type="submission" date="2020-08" db="EMBL/GenBank/DDBJ databases">
        <title>Plant Genome Project.</title>
        <authorList>
            <person name="Zhang R.-G."/>
        </authorList>
    </citation>
    <scope>NUCLEOTIDE SEQUENCE</scope>
    <source>
        <strain evidence="1">WSP0</strain>
        <tissue evidence="1">Leaf</tissue>
    </source>
</reference>
<comment type="caution">
    <text evidence="1">The sequence shown here is derived from an EMBL/GenBank/DDBJ whole genome shotgun (WGS) entry which is preliminary data.</text>
</comment>
<dbReference type="Proteomes" id="UP000823749">
    <property type="component" value="Chromosome 4"/>
</dbReference>
<evidence type="ECO:0000313" key="1">
    <source>
        <dbReference type="EMBL" id="KAG5552027.1"/>
    </source>
</evidence>
<evidence type="ECO:0000313" key="2">
    <source>
        <dbReference type="Proteomes" id="UP000823749"/>
    </source>
</evidence>
<protein>
    <submittedName>
        <fullName evidence="1">Uncharacterized protein</fullName>
    </submittedName>
</protein>
<accession>A0AAV6KIS7</accession>
<proteinExistence type="predicted"/>
<sequence>MAEKEEAADLVKTRAAFWIKGKYDPRDYSFENFKRWVFTSLSCSAHPMPYWILGRFHLLLFFQLVRLTHSCLECTLSSFNKIFSLPIQKKICDDRFC</sequence>
<name>A0AAV6KIS7_9ERIC</name>
<gene>
    <name evidence="1" type="ORF">RHGRI_010195</name>
</gene>
<keyword evidence="2" id="KW-1185">Reference proteome</keyword>
<dbReference type="EMBL" id="JACTNZ010000004">
    <property type="protein sequence ID" value="KAG5552027.1"/>
    <property type="molecule type" value="Genomic_DNA"/>
</dbReference>
<dbReference type="AlphaFoldDB" id="A0AAV6KIS7"/>